<dbReference type="PROSITE" id="PS00675">
    <property type="entry name" value="SIGMA54_INTERACT_1"/>
    <property type="match status" value="1"/>
</dbReference>
<dbReference type="SUPFAM" id="SSF55785">
    <property type="entry name" value="PYP-like sensor domain (PAS domain)"/>
    <property type="match status" value="1"/>
</dbReference>
<dbReference type="Pfam" id="PF01590">
    <property type="entry name" value="GAF"/>
    <property type="match status" value="1"/>
</dbReference>
<dbReference type="PANTHER" id="PTHR32071:SF57">
    <property type="entry name" value="C4-DICARBOXYLATE TRANSPORT TRANSCRIPTIONAL REGULATORY PROTEIN DCTD"/>
    <property type="match status" value="1"/>
</dbReference>
<dbReference type="InterPro" id="IPR003593">
    <property type="entry name" value="AAA+_ATPase"/>
</dbReference>
<dbReference type="CDD" id="cd00009">
    <property type="entry name" value="AAA"/>
    <property type="match status" value="1"/>
</dbReference>
<dbReference type="GO" id="GO:0043565">
    <property type="term" value="F:sequence-specific DNA binding"/>
    <property type="evidence" value="ECO:0007669"/>
    <property type="project" value="InterPro"/>
</dbReference>
<evidence type="ECO:0000256" key="1">
    <source>
        <dbReference type="ARBA" id="ARBA00022741"/>
    </source>
</evidence>
<dbReference type="InterPro" id="IPR058031">
    <property type="entry name" value="AAA_lid_NorR"/>
</dbReference>
<dbReference type="Pfam" id="PF25601">
    <property type="entry name" value="AAA_lid_14"/>
    <property type="match status" value="1"/>
</dbReference>
<keyword evidence="3" id="KW-0805">Transcription regulation</keyword>
<keyword evidence="1" id="KW-0547">Nucleotide-binding</keyword>
<keyword evidence="4" id="KW-0238">DNA-binding</keyword>
<dbReference type="InterPro" id="IPR025943">
    <property type="entry name" value="Sigma_54_int_dom_ATP-bd_2"/>
</dbReference>
<dbReference type="Gene3D" id="3.40.50.300">
    <property type="entry name" value="P-loop containing nucleotide triphosphate hydrolases"/>
    <property type="match status" value="1"/>
</dbReference>
<keyword evidence="9" id="KW-1185">Reference proteome</keyword>
<proteinExistence type="predicted"/>
<dbReference type="OrthoDB" id="9763792at2"/>
<dbReference type="InterPro" id="IPR035965">
    <property type="entry name" value="PAS-like_dom_sf"/>
</dbReference>
<dbReference type="InterPro" id="IPR025944">
    <property type="entry name" value="Sigma_54_int_dom_CS"/>
</dbReference>
<sequence>MSAYTIPSPESLRQEIRASHERCWQYKVDPRHRCNRQQARLSRDGLERRRQQLQDFLDVATAHIEELYQFVAGAGFAVTIADRDGYILHIIGDQLTLDRLRAGNCCPGFRWTERDVGTSALSLSLARGIPVQINDDEHFCRRGHGYTCSAAPVFDESKQLTGVIALSGEASQVHPHTLGMVITAAKAIENQLRISKTSRQLLLQNNYMTALIQSIDSGVMAIDRRGLITELNRAGKQILNWDHDLVGKPFASLSGLDIDFSKVLRDGMEIRDREIFIRGDGRSIHLMSTIKPIFDSSGQVQGILLVFNEIKRIRKLAYAMAGSQAQFTFDDIIGSSAALNDARKLAMLAAQGNSTVLLLGETGTGKELFAQSIHNHSERRAHPFVAINCGAIPRELLESELFGYAEGAFTGAQKGGRPGKFELASGGTLFLDEIGDMSPDMQVKLLRVLQTAVVHRVGEHQPIAVDVRIIAATHLDLQQEVRRGNFREDLFYRLNVFPITIPPLRTRRDDVVQLARHILRRCCSVLGKPGIRFSAAAETALLHYPWPGNVRELENIIERAVNLVDGPVIDAGLLKAIVQPPRRAITLPDGGSLLSDVERQTIAQTLEQNEYNVARSARLLGITRATLYAKVRKYGLSLARGGP</sequence>
<evidence type="ECO:0000256" key="3">
    <source>
        <dbReference type="ARBA" id="ARBA00023015"/>
    </source>
</evidence>
<dbReference type="InterPro" id="IPR002078">
    <property type="entry name" value="Sigma_54_int"/>
</dbReference>
<dbReference type="InterPro" id="IPR027417">
    <property type="entry name" value="P-loop_NTPase"/>
</dbReference>
<dbReference type="RefSeq" id="WP_084057255.1">
    <property type="nucleotide sequence ID" value="NZ_FWXF01000006.1"/>
</dbReference>
<dbReference type="InterPro" id="IPR002197">
    <property type="entry name" value="HTH_Fis"/>
</dbReference>
<dbReference type="PROSITE" id="PS00688">
    <property type="entry name" value="SIGMA54_INTERACT_3"/>
    <property type="match status" value="1"/>
</dbReference>
<dbReference type="GO" id="GO:0005524">
    <property type="term" value="F:ATP binding"/>
    <property type="evidence" value="ECO:0007669"/>
    <property type="project" value="UniProtKB-KW"/>
</dbReference>
<dbReference type="InterPro" id="IPR013767">
    <property type="entry name" value="PAS_fold"/>
</dbReference>
<feature type="domain" description="PAC" evidence="7">
    <location>
        <begin position="266"/>
        <end position="322"/>
    </location>
</feature>
<accession>A0A1W1XFC0</accession>
<gene>
    <name evidence="8" type="ORF">SAMN02746041_01503</name>
</gene>
<dbReference type="Gene3D" id="3.30.450.20">
    <property type="entry name" value="PAS domain"/>
    <property type="match status" value="1"/>
</dbReference>
<evidence type="ECO:0000256" key="4">
    <source>
        <dbReference type="ARBA" id="ARBA00023125"/>
    </source>
</evidence>
<dbReference type="AlphaFoldDB" id="A0A1W1XFC0"/>
<dbReference type="Gene3D" id="1.10.10.60">
    <property type="entry name" value="Homeodomain-like"/>
    <property type="match status" value="1"/>
</dbReference>
<keyword evidence="2" id="KW-0067">ATP-binding</keyword>
<dbReference type="Proteomes" id="UP000192783">
    <property type="component" value="Unassembled WGS sequence"/>
</dbReference>
<dbReference type="GO" id="GO:0006355">
    <property type="term" value="P:regulation of DNA-templated transcription"/>
    <property type="evidence" value="ECO:0007669"/>
    <property type="project" value="InterPro"/>
</dbReference>
<dbReference type="STRING" id="1121390.SAMN02746041_01503"/>
<dbReference type="SMART" id="SM00382">
    <property type="entry name" value="AAA"/>
    <property type="match status" value="1"/>
</dbReference>
<reference evidence="8 9" key="1">
    <citation type="submission" date="2017-04" db="EMBL/GenBank/DDBJ databases">
        <authorList>
            <person name="Afonso C.L."/>
            <person name="Miller P.J."/>
            <person name="Scott M.A."/>
            <person name="Spackman E."/>
            <person name="Goraichik I."/>
            <person name="Dimitrov K.M."/>
            <person name="Suarez D.L."/>
            <person name="Swayne D.E."/>
        </authorList>
    </citation>
    <scope>NUCLEOTIDE SEQUENCE [LARGE SCALE GENOMIC DNA]</scope>
    <source>
        <strain evidence="8 9">DSM 13146</strain>
    </source>
</reference>
<dbReference type="InterPro" id="IPR009057">
    <property type="entry name" value="Homeodomain-like_sf"/>
</dbReference>
<evidence type="ECO:0000313" key="8">
    <source>
        <dbReference type="EMBL" id="SMC22527.1"/>
    </source>
</evidence>
<dbReference type="NCBIfam" id="TIGR00229">
    <property type="entry name" value="sensory_box"/>
    <property type="match status" value="1"/>
</dbReference>
<dbReference type="PROSITE" id="PS00676">
    <property type="entry name" value="SIGMA54_INTERACT_2"/>
    <property type="match status" value="1"/>
</dbReference>
<dbReference type="PANTHER" id="PTHR32071">
    <property type="entry name" value="TRANSCRIPTIONAL REGULATORY PROTEIN"/>
    <property type="match status" value="1"/>
</dbReference>
<feature type="domain" description="Sigma-54 factor interaction" evidence="6">
    <location>
        <begin position="332"/>
        <end position="562"/>
    </location>
</feature>
<dbReference type="InterPro" id="IPR000014">
    <property type="entry name" value="PAS"/>
</dbReference>
<evidence type="ECO:0000256" key="5">
    <source>
        <dbReference type="ARBA" id="ARBA00023163"/>
    </source>
</evidence>
<dbReference type="PRINTS" id="PR01590">
    <property type="entry name" value="HTHFIS"/>
</dbReference>
<dbReference type="SUPFAM" id="SSF52540">
    <property type="entry name" value="P-loop containing nucleoside triphosphate hydrolases"/>
    <property type="match status" value="1"/>
</dbReference>
<dbReference type="SUPFAM" id="SSF46689">
    <property type="entry name" value="Homeodomain-like"/>
    <property type="match status" value="1"/>
</dbReference>
<dbReference type="FunFam" id="3.40.50.300:FF:000006">
    <property type="entry name" value="DNA-binding transcriptional regulator NtrC"/>
    <property type="match status" value="1"/>
</dbReference>
<dbReference type="Gene3D" id="1.10.8.60">
    <property type="match status" value="1"/>
</dbReference>
<evidence type="ECO:0000259" key="6">
    <source>
        <dbReference type="PROSITE" id="PS50045"/>
    </source>
</evidence>
<dbReference type="Gene3D" id="3.30.450.40">
    <property type="match status" value="1"/>
</dbReference>
<dbReference type="PROSITE" id="PS50045">
    <property type="entry name" value="SIGMA54_INTERACT_4"/>
    <property type="match status" value="1"/>
</dbReference>
<name>A0A1W1XFC0_9BACT</name>
<dbReference type="InterPro" id="IPR025662">
    <property type="entry name" value="Sigma_54_int_dom_ATP-bd_1"/>
</dbReference>
<dbReference type="InterPro" id="IPR003018">
    <property type="entry name" value="GAF"/>
</dbReference>
<organism evidence="8 9">
    <name type="scientific">Desulfacinum hydrothermale DSM 13146</name>
    <dbReference type="NCBI Taxonomy" id="1121390"/>
    <lineage>
        <taxon>Bacteria</taxon>
        <taxon>Pseudomonadati</taxon>
        <taxon>Thermodesulfobacteriota</taxon>
        <taxon>Syntrophobacteria</taxon>
        <taxon>Syntrophobacterales</taxon>
        <taxon>Syntrophobacteraceae</taxon>
        <taxon>Desulfacinum</taxon>
    </lineage>
</organism>
<protein>
    <submittedName>
        <fullName evidence="8">PAS domain S-box-containing protein</fullName>
    </submittedName>
</protein>
<evidence type="ECO:0000259" key="7">
    <source>
        <dbReference type="PROSITE" id="PS50113"/>
    </source>
</evidence>
<dbReference type="EMBL" id="FWXF01000006">
    <property type="protein sequence ID" value="SMC22527.1"/>
    <property type="molecule type" value="Genomic_DNA"/>
</dbReference>
<dbReference type="PROSITE" id="PS50113">
    <property type="entry name" value="PAC"/>
    <property type="match status" value="1"/>
</dbReference>
<dbReference type="Pfam" id="PF00989">
    <property type="entry name" value="PAS"/>
    <property type="match status" value="1"/>
</dbReference>
<dbReference type="Pfam" id="PF02954">
    <property type="entry name" value="HTH_8"/>
    <property type="match status" value="1"/>
</dbReference>
<evidence type="ECO:0000313" key="9">
    <source>
        <dbReference type="Proteomes" id="UP000192783"/>
    </source>
</evidence>
<dbReference type="CDD" id="cd00130">
    <property type="entry name" value="PAS"/>
    <property type="match status" value="1"/>
</dbReference>
<dbReference type="Pfam" id="PF00158">
    <property type="entry name" value="Sigma54_activat"/>
    <property type="match status" value="1"/>
</dbReference>
<dbReference type="InterPro" id="IPR000700">
    <property type="entry name" value="PAS-assoc_C"/>
</dbReference>
<keyword evidence="5" id="KW-0804">Transcription</keyword>
<dbReference type="InterPro" id="IPR029016">
    <property type="entry name" value="GAF-like_dom_sf"/>
</dbReference>
<evidence type="ECO:0000256" key="2">
    <source>
        <dbReference type="ARBA" id="ARBA00022840"/>
    </source>
</evidence>